<protein>
    <recommendedName>
        <fullName evidence="4">Peptidase S1 domain-containing protein</fullName>
    </recommendedName>
</protein>
<keyword evidence="3" id="KW-1185">Reference proteome</keyword>
<name>A0A4V0YJL8_9PSED</name>
<dbReference type="Proteomes" id="UP000291121">
    <property type="component" value="Chromosome"/>
</dbReference>
<proteinExistence type="predicted"/>
<evidence type="ECO:0000313" key="3">
    <source>
        <dbReference type="Proteomes" id="UP000291121"/>
    </source>
</evidence>
<reference evidence="2 3" key="1">
    <citation type="submission" date="2017-11" db="EMBL/GenBank/DDBJ databases">
        <title>Genome sequence of Pseudomonas arsenicoxydans ACM1.</title>
        <authorList>
            <person name="Nascimento F.X."/>
        </authorList>
    </citation>
    <scope>NUCLEOTIDE SEQUENCE [LARGE SCALE GENOMIC DNA]</scope>
    <source>
        <strain evidence="2 3">ACM1</strain>
    </source>
</reference>
<feature type="signal peptide" evidence="1">
    <location>
        <begin position="1"/>
        <end position="20"/>
    </location>
</feature>
<gene>
    <name evidence="2" type="ORF">CUN61_08890</name>
</gene>
<feature type="chain" id="PRO_5020561079" description="Peptidase S1 domain-containing protein" evidence="1">
    <location>
        <begin position="21"/>
        <end position="115"/>
    </location>
</feature>
<accession>A0A4V0YJL8</accession>
<organism evidence="2 3">
    <name type="scientific">Pseudomonas arsenicoxydans</name>
    <dbReference type="NCBI Taxonomy" id="702115"/>
    <lineage>
        <taxon>Bacteria</taxon>
        <taxon>Pseudomonadati</taxon>
        <taxon>Pseudomonadota</taxon>
        <taxon>Gammaproteobacteria</taxon>
        <taxon>Pseudomonadales</taxon>
        <taxon>Pseudomonadaceae</taxon>
        <taxon>Pseudomonas</taxon>
    </lineage>
</organism>
<evidence type="ECO:0000256" key="1">
    <source>
        <dbReference type="SAM" id="SignalP"/>
    </source>
</evidence>
<keyword evidence="1" id="KW-0732">Signal</keyword>
<dbReference type="EMBL" id="CP024767">
    <property type="protein sequence ID" value="QAY84094.1"/>
    <property type="molecule type" value="Genomic_DNA"/>
</dbReference>
<evidence type="ECO:0008006" key="4">
    <source>
        <dbReference type="Google" id="ProtNLM"/>
    </source>
</evidence>
<dbReference type="AlphaFoldDB" id="A0A4V0YJL8"/>
<sequence length="115" mass="12404">MKKVLSFLVVGLLAANGAHASSHVGQCVFPKTKTLPNGNLSFVRAIDISDQPSPEAAIKPLVSMETYQISAEENGFIRLVTVPDYSLTDPQATAGKIVGWGKFRDFDVQAPRNCN</sequence>
<dbReference type="RefSeq" id="WP_208671282.1">
    <property type="nucleotide sequence ID" value="NZ_CP024767.1"/>
</dbReference>
<evidence type="ECO:0000313" key="2">
    <source>
        <dbReference type="EMBL" id="QAY84094.1"/>
    </source>
</evidence>